<keyword evidence="3" id="KW-1185">Reference proteome</keyword>
<feature type="compositionally biased region" description="Basic residues" evidence="1">
    <location>
        <begin position="17"/>
        <end position="27"/>
    </location>
</feature>
<gene>
    <name evidence="2" type="ORF">OFUS_LOCUS17720</name>
</gene>
<dbReference type="GO" id="GO:0005814">
    <property type="term" value="C:centriole"/>
    <property type="evidence" value="ECO:0007669"/>
    <property type="project" value="TreeGrafter"/>
</dbReference>
<dbReference type="Proteomes" id="UP000749559">
    <property type="component" value="Unassembled WGS sequence"/>
</dbReference>
<dbReference type="InterPro" id="IPR026652">
    <property type="entry name" value="CEP128"/>
</dbReference>
<feature type="region of interest" description="Disordered" evidence="1">
    <location>
        <begin position="1"/>
        <end position="45"/>
    </location>
</feature>
<evidence type="ECO:0000256" key="1">
    <source>
        <dbReference type="SAM" id="MobiDB-lite"/>
    </source>
</evidence>
<dbReference type="AlphaFoldDB" id="A0A8S4PEA3"/>
<feature type="non-terminal residue" evidence="2">
    <location>
        <position position="132"/>
    </location>
</feature>
<accession>A0A8S4PEA3</accession>
<dbReference type="OrthoDB" id="10046318at2759"/>
<dbReference type="EMBL" id="CAIIXF020000008">
    <property type="protein sequence ID" value="CAH1792790.1"/>
    <property type="molecule type" value="Genomic_DNA"/>
</dbReference>
<comment type="caution">
    <text evidence="2">The sequence shown here is derived from an EMBL/GenBank/DDBJ whole genome shotgun (WGS) entry which is preliminary data.</text>
</comment>
<organism evidence="2 3">
    <name type="scientific">Owenia fusiformis</name>
    <name type="common">Polychaete worm</name>
    <dbReference type="NCBI Taxonomy" id="6347"/>
    <lineage>
        <taxon>Eukaryota</taxon>
        <taxon>Metazoa</taxon>
        <taxon>Spiralia</taxon>
        <taxon>Lophotrochozoa</taxon>
        <taxon>Annelida</taxon>
        <taxon>Polychaeta</taxon>
        <taxon>Sedentaria</taxon>
        <taxon>Canalipalpata</taxon>
        <taxon>Sabellida</taxon>
        <taxon>Oweniida</taxon>
        <taxon>Oweniidae</taxon>
        <taxon>Owenia</taxon>
    </lineage>
</organism>
<protein>
    <submittedName>
        <fullName evidence="2">Uncharacterized protein</fullName>
    </submittedName>
</protein>
<evidence type="ECO:0000313" key="3">
    <source>
        <dbReference type="Proteomes" id="UP000749559"/>
    </source>
</evidence>
<dbReference type="GO" id="GO:0000922">
    <property type="term" value="C:spindle pole"/>
    <property type="evidence" value="ECO:0007669"/>
    <property type="project" value="TreeGrafter"/>
</dbReference>
<feature type="compositionally biased region" description="Acidic residues" evidence="1">
    <location>
        <begin position="1"/>
        <end position="12"/>
    </location>
</feature>
<feature type="non-terminal residue" evidence="2">
    <location>
        <position position="1"/>
    </location>
</feature>
<dbReference type="PANTHER" id="PTHR46657">
    <property type="entry name" value="CENTROSOMAL PROTEIN OF 128 KDA"/>
    <property type="match status" value="1"/>
</dbReference>
<feature type="region of interest" description="Disordered" evidence="1">
    <location>
        <begin position="88"/>
        <end position="132"/>
    </location>
</feature>
<reference evidence="2" key="1">
    <citation type="submission" date="2022-03" db="EMBL/GenBank/DDBJ databases">
        <authorList>
            <person name="Martin C."/>
        </authorList>
    </citation>
    <scope>NUCLEOTIDE SEQUENCE</scope>
</reference>
<evidence type="ECO:0000313" key="2">
    <source>
        <dbReference type="EMBL" id="CAH1792790.1"/>
    </source>
</evidence>
<feature type="compositionally biased region" description="Basic and acidic residues" evidence="1">
    <location>
        <begin position="102"/>
        <end position="112"/>
    </location>
</feature>
<dbReference type="PANTHER" id="PTHR46657:SF1">
    <property type="entry name" value="CENTROSOMAL PROTEIN OF 128 KDA"/>
    <property type="match status" value="1"/>
</dbReference>
<name>A0A8S4PEA3_OWEFU</name>
<proteinExistence type="predicted"/>
<sequence>SADVSSESDDYEDRQKFPSRGRTHSRRFLPSPPRNSQGLSAKVDNLTDTLQDTTRNLRAVDHMLGQYKDVNAQKTSAIDKLRQELSMTTQSLQSERARHSRLKDSDTMHSSDLDGYSTRSRTRYPTSPLKDY</sequence>